<evidence type="ECO:0000313" key="4">
    <source>
        <dbReference type="EMBL" id="RWR81429.1"/>
    </source>
</evidence>
<comment type="caution">
    <text evidence="4">The sequence shown here is derived from an EMBL/GenBank/DDBJ whole genome shotgun (WGS) entry which is preliminary data.</text>
</comment>
<evidence type="ECO:0000259" key="3">
    <source>
        <dbReference type="Pfam" id="PF03478"/>
    </source>
</evidence>
<proteinExistence type="predicted"/>
<feature type="domain" description="KIB1-4 beta-propeller" evidence="3">
    <location>
        <begin position="75"/>
        <end position="317"/>
    </location>
</feature>
<dbReference type="Gene3D" id="1.20.1280.50">
    <property type="match status" value="1"/>
</dbReference>
<evidence type="ECO:0000259" key="2">
    <source>
        <dbReference type="Pfam" id="PF00646"/>
    </source>
</evidence>
<protein>
    <submittedName>
        <fullName evidence="4">F-box/kelch-repeat-like protein</fullName>
    </submittedName>
</protein>
<dbReference type="InterPro" id="IPR001810">
    <property type="entry name" value="F-box_dom"/>
</dbReference>
<feature type="signal peptide" evidence="1">
    <location>
        <begin position="1"/>
        <end position="30"/>
    </location>
</feature>
<dbReference type="InterPro" id="IPR005174">
    <property type="entry name" value="KIB1-4_b-propeller"/>
</dbReference>
<evidence type="ECO:0000256" key="1">
    <source>
        <dbReference type="SAM" id="SignalP"/>
    </source>
</evidence>
<feature type="chain" id="PRO_5019206803" evidence="1">
    <location>
        <begin position="31"/>
        <end position="355"/>
    </location>
</feature>
<gene>
    <name evidence="4" type="ORF">CKAN_01011400</name>
</gene>
<accession>A0A443NSD2</accession>
<dbReference type="EMBL" id="QPKB01000003">
    <property type="protein sequence ID" value="RWR81429.1"/>
    <property type="molecule type" value="Genomic_DNA"/>
</dbReference>
<dbReference type="Pfam" id="PF03478">
    <property type="entry name" value="Beta-prop_KIB1-4"/>
    <property type="match status" value="1"/>
</dbReference>
<dbReference type="CDD" id="cd09917">
    <property type="entry name" value="F-box_SF"/>
    <property type="match status" value="1"/>
</dbReference>
<dbReference type="OrthoDB" id="642536at2759"/>
<dbReference type="STRING" id="337451.A0A443NSD2"/>
<dbReference type="InterPro" id="IPR036047">
    <property type="entry name" value="F-box-like_dom_sf"/>
</dbReference>
<feature type="domain" description="F-box" evidence="2">
    <location>
        <begin position="12"/>
        <end position="45"/>
    </location>
</feature>
<reference evidence="4 5" key="1">
    <citation type="journal article" date="2019" name="Nat. Plants">
        <title>Stout camphor tree genome fills gaps in understanding of flowering plant genome evolution.</title>
        <authorList>
            <person name="Chaw S.M."/>
            <person name="Liu Y.C."/>
            <person name="Wu Y.W."/>
            <person name="Wang H.Y."/>
            <person name="Lin C.I."/>
            <person name="Wu C.S."/>
            <person name="Ke H.M."/>
            <person name="Chang L.Y."/>
            <person name="Hsu C.Y."/>
            <person name="Yang H.T."/>
            <person name="Sudianto E."/>
            <person name="Hsu M.H."/>
            <person name="Wu K.P."/>
            <person name="Wang L.N."/>
            <person name="Leebens-Mack J.H."/>
            <person name="Tsai I.J."/>
        </authorList>
    </citation>
    <scope>NUCLEOTIDE SEQUENCE [LARGE SCALE GENOMIC DNA]</scope>
    <source>
        <strain evidence="5">cv. Chaw 1501</strain>
        <tissue evidence="4">Young leaves</tissue>
    </source>
</reference>
<evidence type="ECO:0000313" key="5">
    <source>
        <dbReference type="Proteomes" id="UP000283530"/>
    </source>
</evidence>
<dbReference type="PANTHER" id="PTHR33110:SF71">
    <property type="entry name" value="F-BOX_KELCH-REPEAT PROTEIN"/>
    <property type="match status" value="1"/>
</dbReference>
<dbReference type="PANTHER" id="PTHR33110">
    <property type="entry name" value="F-BOX/KELCH-REPEAT PROTEIN-RELATED"/>
    <property type="match status" value="1"/>
</dbReference>
<dbReference type="AlphaFoldDB" id="A0A443NSD2"/>
<dbReference type="SUPFAM" id="SSF81383">
    <property type="entry name" value="F-box domain"/>
    <property type="match status" value="1"/>
</dbReference>
<keyword evidence="5" id="KW-1185">Reference proteome</keyword>
<organism evidence="4 5">
    <name type="scientific">Cinnamomum micranthum f. kanehirae</name>
    <dbReference type="NCBI Taxonomy" id="337451"/>
    <lineage>
        <taxon>Eukaryota</taxon>
        <taxon>Viridiplantae</taxon>
        <taxon>Streptophyta</taxon>
        <taxon>Embryophyta</taxon>
        <taxon>Tracheophyta</taxon>
        <taxon>Spermatophyta</taxon>
        <taxon>Magnoliopsida</taxon>
        <taxon>Magnoliidae</taxon>
        <taxon>Laurales</taxon>
        <taxon>Lauraceae</taxon>
        <taxon>Cinnamomum</taxon>
    </lineage>
</organism>
<name>A0A443NSD2_9MAGN</name>
<keyword evidence="1" id="KW-0732">Signal</keyword>
<dbReference type="Proteomes" id="UP000283530">
    <property type="component" value="Unassembled WGS sequence"/>
</dbReference>
<dbReference type="Pfam" id="PF00646">
    <property type="entry name" value="F-box"/>
    <property type="match status" value="1"/>
</dbReference>
<sequence length="355" mass="41241">MKRRRTPPRHSWSHLSQCLLELILKPLTLPDRVRFGSVCRSWRRAQLECLHAPAPPLPFLIIADIIKDKNDIIQLFSFSDKRTYKLSRLRAHLAERYASSSQGWLLTNSPRGLVLFNPFSKTAIRIHQKNFDFRDSRFISTQLHPDGLLFFRESNINRFIVYTFDYWDGMEVDAIHLNKWEKVVVSNVILRGDKLYALYEDGSLAVVDVSNLPPRNIPLTNEKMELKREYSPLEQWRRQLVRQIYVLVESCGEILMVMIKPLKECHVFRADLTNKEWVEVKDLGDQLLFITDASSVSVSATETGGKGNIIYYIPYTDKFFEGQYVEFDLNTNSSIIHQIPARIGLCLVSLIPAYF</sequence>